<accession>A0ACC2VIJ1</accession>
<evidence type="ECO:0000313" key="2">
    <source>
        <dbReference type="Proteomes" id="UP001227268"/>
    </source>
</evidence>
<protein>
    <submittedName>
        <fullName evidence="1">Uncharacterized protein</fullName>
    </submittedName>
</protein>
<dbReference type="Proteomes" id="UP001227268">
    <property type="component" value="Unassembled WGS sequence"/>
</dbReference>
<gene>
    <name evidence="1" type="ORF">QFC21_003991</name>
</gene>
<dbReference type="EMBL" id="JASBWT010000013">
    <property type="protein sequence ID" value="KAJ9099112.1"/>
    <property type="molecule type" value="Genomic_DNA"/>
</dbReference>
<proteinExistence type="predicted"/>
<sequence length="892" mass="98919">MSNVNFLALLASESQHDTSSLSVNTTTETPPQMNKFKRYFGKERVPLPRPSTRIRLQNDLVVLHPRSTPIPLDSLDDPSSNVELCVPDDTLLFGHATITAEPYIIIHSVRVGLVVVYRYKQPTDDKLCESIIFEQYKSFSPDEIQLTTKETSRLVHRRVNFDILVPASLPTYEHSTHGIILPQVRVMVEYGYGPLSKEMVESITANPPSGMEDKEEPSLILGRKMITDRWQGGGTVYVPKRSYAITTTNNDSDSSIETSLERRVQTWVKNMAVIANSNPTAGTHSLRVHKTGLAPGIGEWHVYLFSDSFSVGGYVIPRLELTSLAPGSTIYAIHLQLHQTFHITPPEEYRFNPSGREQYNPSETRCTPEKIAIFQDGTIPMERKPRKGTSALWTGPKKAEMKESAGAFVWQQQKLRIPDESKTRPSTVVGTSTLMRVQHEVTLRIFFSIEGETIGGQAIQDRDQAGEMRMLVLSIPCFLASCCCISERIILPEYSEKKTDGSEQPVVPMCACCYKTEDFPDPVISPEFMGIRESPASVTMVETRSSSKSRAVTRQLTRPYANLPAGHPGKIDYLTDTYPLQIRFNFKHLTGALNSSLNSVDVSGLTKNFKSTVQSTRERLGQVDPSEVTELPAEYKALENRVDALYNVHKGLLRIVKVHESESYDYPTQLTESVGELSHDIARGWASFANNNLKNANLPFPIAPATPAHNQPTPPKTLPHALSRAAREGALHVGTEERLGKALDTYATAMEKVGDARLQQDDIIVDKFITPWQATLSSSLALANKARANVKAARLELDTARAALKTAGPKTQEQARLQVEEAEDKLVQMTETAIGLMKAVLENPEPVQNLSSLVKAQLIYFSTAAETLSSIQGEIEEAAVAAESDYRQSRAA</sequence>
<comment type="caution">
    <text evidence="1">The sequence shown here is derived from an EMBL/GenBank/DDBJ whole genome shotgun (WGS) entry which is preliminary data.</text>
</comment>
<reference evidence="1" key="1">
    <citation type="submission" date="2023-04" db="EMBL/GenBank/DDBJ databases">
        <title>Draft Genome sequencing of Naganishia species isolated from polar environments using Oxford Nanopore Technology.</title>
        <authorList>
            <person name="Leo P."/>
            <person name="Venkateswaran K."/>
        </authorList>
    </citation>
    <scope>NUCLEOTIDE SEQUENCE</scope>
    <source>
        <strain evidence="1">MNA-CCFEE 5423</strain>
    </source>
</reference>
<organism evidence="1 2">
    <name type="scientific">Naganishia friedmannii</name>
    <dbReference type="NCBI Taxonomy" id="89922"/>
    <lineage>
        <taxon>Eukaryota</taxon>
        <taxon>Fungi</taxon>
        <taxon>Dikarya</taxon>
        <taxon>Basidiomycota</taxon>
        <taxon>Agaricomycotina</taxon>
        <taxon>Tremellomycetes</taxon>
        <taxon>Filobasidiales</taxon>
        <taxon>Filobasidiaceae</taxon>
        <taxon>Naganishia</taxon>
    </lineage>
</organism>
<evidence type="ECO:0000313" key="1">
    <source>
        <dbReference type="EMBL" id="KAJ9099112.1"/>
    </source>
</evidence>
<name>A0ACC2VIJ1_9TREE</name>
<keyword evidence="2" id="KW-1185">Reference proteome</keyword>